<dbReference type="GO" id="GO:0005975">
    <property type="term" value="P:carbohydrate metabolic process"/>
    <property type="evidence" value="ECO:0007669"/>
    <property type="project" value="InterPro"/>
</dbReference>
<dbReference type="InterPro" id="IPR017853">
    <property type="entry name" value="GH"/>
</dbReference>
<accession>A0A2C9UBG7</accession>
<protein>
    <recommendedName>
        <fullName evidence="9">GH18 domain-containing protein</fullName>
    </recommendedName>
</protein>
<dbReference type="CDD" id="cd02879">
    <property type="entry name" value="GH18_plant_chitinase_class_V"/>
    <property type="match status" value="1"/>
</dbReference>
<dbReference type="STRING" id="3983.A0A2C9UBG7"/>
<dbReference type="FunFam" id="3.10.50.10:FF:000003">
    <property type="entry name" value="Class V chitinase CHIT5b"/>
    <property type="match status" value="1"/>
</dbReference>
<dbReference type="PANTHER" id="PTHR11177:SF317">
    <property type="entry name" value="CHITINASE 12-RELATED"/>
    <property type="match status" value="1"/>
</dbReference>
<feature type="chain" id="PRO_5013242985" description="GH18 domain-containing protein" evidence="8">
    <location>
        <begin position="17"/>
        <end position="412"/>
    </location>
</feature>
<evidence type="ECO:0000259" key="9">
    <source>
        <dbReference type="PROSITE" id="PS51910"/>
    </source>
</evidence>
<dbReference type="InterPro" id="IPR029070">
    <property type="entry name" value="Chitinase_insertion_sf"/>
</dbReference>
<dbReference type="OrthoDB" id="76388at2759"/>
<evidence type="ECO:0000256" key="1">
    <source>
        <dbReference type="ARBA" id="ARBA00008682"/>
    </source>
</evidence>
<feature type="signal peptide" evidence="8">
    <location>
        <begin position="1"/>
        <end position="16"/>
    </location>
</feature>
<organism evidence="10 11">
    <name type="scientific">Manihot esculenta</name>
    <name type="common">Cassava</name>
    <name type="synonym">Jatropha manihot</name>
    <dbReference type="NCBI Taxonomy" id="3983"/>
    <lineage>
        <taxon>Eukaryota</taxon>
        <taxon>Viridiplantae</taxon>
        <taxon>Streptophyta</taxon>
        <taxon>Embryophyta</taxon>
        <taxon>Tracheophyta</taxon>
        <taxon>Spermatophyta</taxon>
        <taxon>Magnoliopsida</taxon>
        <taxon>eudicotyledons</taxon>
        <taxon>Gunneridae</taxon>
        <taxon>Pentapetalae</taxon>
        <taxon>rosids</taxon>
        <taxon>fabids</taxon>
        <taxon>Malpighiales</taxon>
        <taxon>Euphorbiaceae</taxon>
        <taxon>Crotonoideae</taxon>
        <taxon>Manihoteae</taxon>
        <taxon>Manihot</taxon>
    </lineage>
</organism>
<keyword evidence="5 6" id="KW-0326">Glycosidase</keyword>
<keyword evidence="3 6" id="KW-0378">Hydrolase</keyword>
<proteinExistence type="inferred from homology"/>
<keyword evidence="2 8" id="KW-0732">Signal</keyword>
<keyword evidence="4" id="KW-0325">Glycoprotein</keyword>
<dbReference type="Gramene" id="Manes.16G127400.1.v8.1">
    <property type="protein sequence ID" value="Manes.16G127400.1.v8.1.CDS"/>
    <property type="gene ID" value="Manes.16G127400.v8.1"/>
</dbReference>
<dbReference type="PROSITE" id="PS01095">
    <property type="entry name" value="GH18_1"/>
    <property type="match status" value="1"/>
</dbReference>
<comment type="caution">
    <text evidence="10">The sequence shown here is derived from an EMBL/GenBank/DDBJ whole genome shotgun (WGS) entry which is preliminary data.</text>
</comment>
<evidence type="ECO:0000256" key="3">
    <source>
        <dbReference type="ARBA" id="ARBA00022801"/>
    </source>
</evidence>
<dbReference type="AlphaFoldDB" id="A0A2C9UBG7"/>
<dbReference type="Proteomes" id="UP000091857">
    <property type="component" value="Chromosome 16"/>
</dbReference>
<sequence>MSPLFFLMLYTVIANGDSISMSPVASPSPSPRPLLISPTSPAYPPMAEDENNAPAPSPSYPPVDISQGIKAAYWPSFNGLDPSSIDTSYFTHIYYAFLPLDPVSFKLNVTPFHQEMIPEFIATLRSRNPPAKVLLSIGGADPNQTYYFSIMSTTNQTRAVFINSTIEVGRKYGFDGLDLDWEFPANDQEMINFALLLEEWQQALVDEAATSGKPHLLLTSAVYYSSMFTTYGVPRSYPVKAMNNFLDWINPMCYDYHGSWQNFTGPNAALFDPYSNLSTTHGVGSWIEAGVPPEKIVMGLPLYGRTWKLKDPNVSGIGAEAVGVGPGDGVLSYSEIVEFNSENKGTVYFDGESVSYYSVVGDSWVGYDDTMSVYWKIRFARSQGLGGYFFWAIGQDNDWTMSRLASNSWDYK</sequence>
<gene>
    <name evidence="10" type="ORF">MANES_16G127400v8</name>
</gene>
<dbReference type="Gene3D" id="3.10.50.10">
    <property type="match status" value="1"/>
</dbReference>
<evidence type="ECO:0000256" key="6">
    <source>
        <dbReference type="RuleBase" id="RU000489"/>
    </source>
</evidence>
<feature type="region of interest" description="Disordered" evidence="7">
    <location>
        <begin position="37"/>
        <end position="60"/>
    </location>
</feature>
<dbReference type="InterPro" id="IPR001579">
    <property type="entry name" value="Glyco_hydro_18_chit_AS"/>
</dbReference>
<evidence type="ECO:0000313" key="10">
    <source>
        <dbReference type="EMBL" id="OAY27463.1"/>
    </source>
</evidence>
<dbReference type="PROSITE" id="PS51910">
    <property type="entry name" value="GH18_2"/>
    <property type="match status" value="1"/>
</dbReference>
<dbReference type="SMART" id="SM00636">
    <property type="entry name" value="Glyco_18"/>
    <property type="match status" value="1"/>
</dbReference>
<evidence type="ECO:0000256" key="2">
    <source>
        <dbReference type="ARBA" id="ARBA00022729"/>
    </source>
</evidence>
<dbReference type="Gene3D" id="3.20.20.80">
    <property type="entry name" value="Glycosidases"/>
    <property type="match status" value="1"/>
</dbReference>
<evidence type="ECO:0000256" key="5">
    <source>
        <dbReference type="ARBA" id="ARBA00023295"/>
    </source>
</evidence>
<dbReference type="InterPro" id="IPR011583">
    <property type="entry name" value="Chitinase_II/V-like_cat"/>
</dbReference>
<feature type="domain" description="GH18" evidence="9">
    <location>
        <begin position="68"/>
        <end position="412"/>
    </location>
</feature>
<dbReference type="PANTHER" id="PTHR11177">
    <property type="entry name" value="CHITINASE"/>
    <property type="match status" value="1"/>
</dbReference>
<dbReference type="GO" id="GO:0008061">
    <property type="term" value="F:chitin binding"/>
    <property type="evidence" value="ECO:0007669"/>
    <property type="project" value="InterPro"/>
</dbReference>
<evidence type="ECO:0000313" key="11">
    <source>
        <dbReference type="Proteomes" id="UP000091857"/>
    </source>
</evidence>
<dbReference type="EMBL" id="CM004402">
    <property type="protein sequence ID" value="OAY27463.1"/>
    <property type="molecule type" value="Genomic_DNA"/>
</dbReference>
<dbReference type="GO" id="GO:0005576">
    <property type="term" value="C:extracellular region"/>
    <property type="evidence" value="ECO:0000318"/>
    <property type="project" value="GO_Central"/>
</dbReference>
<dbReference type="GO" id="GO:0006032">
    <property type="term" value="P:chitin catabolic process"/>
    <property type="evidence" value="ECO:0000318"/>
    <property type="project" value="GO_Central"/>
</dbReference>
<dbReference type="GO" id="GO:0004568">
    <property type="term" value="F:chitinase activity"/>
    <property type="evidence" value="ECO:0000318"/>
    <property type="project" value="GO_Central"/>
</dbReference>
<evidence type="ECO:0000256" key="4">
    <source>
        <dbReference type="ARBA" id="ARBA00023180"/>
    </source>
</evidence>
<evidence type="ECO:0000256" key="7">
    <source>
        <dbReference type="SAM" id="MobiDB-lite"/>
    </source>
</evidence>
<name>A0A2C9UBG7_MANES</name>
<dbReference type="Pfam" id="PF00704">
    <property type="entry name" value="Glyco_hydro_18"/>
    <property type="match status" value="1"/>
</dbReference>
<dbReference type="SUPFAM" id="SSF54556">
    <property type="entry name" value="Chitinase insertion domain"/>
    <property type="match status" value="1"/>
</dbReference>
<reference evidence="11" key="1">
    <citation type="journal article" date="2016" name="Nat. Biotechnol.">
        <title>Sequencing wild and cultivated cassava and related species reveals extensive interspecific hybridization and genetic diversity.</title>
        <authorList>
            <person name="Bredeson J.V."/>
            <person name="Lyons J.B."/>
            <person name="Prochnik S.E."/>
            <person name="Wu G.A."/>
            <person name="Ha C.M."/>
            <person name="Edsinger-Gonzales E."/>
            <person name="Grimwood J."/>
            <person name="Schmutz J."/>
            <person name="Rabbi I.Y."/>
            <person name="Egesi C."/>
            <person name="Nauluvula P."/>
            <person name="Lebot V."/>
            <person name="Ndunguru J."/>
            <person name="Mkamilo G."/>
            <person name="Bart R.S."/>
            <person name="Setter T.L."/>
            <person name="Gleadow R.M."/>
            <person name="Kulakow P."/>
            <person name="Ferguson M.E."/>
            <person name="Rounsley S."/>
            <person name="Rokhsar D.S."/>
        </authorList>
    </citation>
    <scope>NUCLEOTIDE SEQUENCE [LARGE SCALE GENOMIC DNA]</scope>
    <source>
        <strain evidence="11">cv. AM560-2</strain>
    </source>
</reference>
<dbReference type="InterPro" id="IPR001223">
    <property type="entry name" value="Glyco_hydro18_cat"/>
</dbReference>
<keyword evidence="11" id="KW-1185">Reference proteome</keyword>
<dbReference type="SUPFAM" id="SSF51445">
    <property type="entry name" value="(Trans)glycosidases"/>
    <property type="match status" value="1"/>
</dbReference>
<dbReference type="InterPro" id="IPR050314">
    <property type="entry name" value="Glycosyl_Hydrlase_18"/>
</dbReference>
<comment type="similarity">
    <text evidence="1">Belongs to the glycosyl hydrolase 18 family. Chitinase class V subfamily.</text>
</comment>
<evidence type="ECO:0000256" key="8">
    <source>
        <dbReference type="SAM" id="SignalP"/>
    </source>
</evidence>